<sequence>MSPTKREIILKALFSVGQSVYLRKAAKDNDLPYSVLRWAGDVHMFKVKRPKTILREAEEEYMTNWLSKVAQRGMGLRMCGVLIKREKRKVPFKGRRPGKKWYYSFMSRNSHIISTRYETDLEMKRSKVTKEKTDQKYNNFRDFVNKGKVIGPTRQDLGVPRKTSVKTYTFVLWECFRPIMPPYFVYSEPKPRGYNPIFAMFIDHFDRHAGLALPVVLLIVSVSSVT</sequence>
<reference evidence="1" key="1">
    <citation type="submission" date="2022-11" db="EMBL/GenBank/DDBJ databases">
        <title>Centuries of genome instability and evolution in soft-shell clam transmissible cancer (bioRxiv).</title>
        <authorList>
            <person name="Hart S.F.M."/>
            <person name="Yonemitsu M.A."/>
            <person name="Giersch R.M."/>
            <person name="Beal B.F."/>
            <person name="Arriagada G."/>
            <person name="Davis B.W."/>
            <person name="Ostrander E.A."/>
            <person name="Goff S.P."/>
            <person name="Metzger M.J."/>
        </authorList>
    </citation>
    <scope>NUCLEOTIDE SEQUENCE</scope>
    <source>
        <strain evidence="1">MELC-2E11</strain>
        <tissue evidence="1">Siphon/mantle</tissue>
    </source>
</reference>
<protein>
    <recommendedName>
        <fullName evidence="3">HTH CENPB-type domain-containing protein</fullName>
    </recommendedName>
</protein>
<organism evidence="1 2">
    <name type="scientific">Mya arenaria</name>
    <name type="common">Soft-shell clam</name>
    <dbReference type="NCBI Taxonomy" id="6604"/>
    <lineage>
        <taxon>Eukaryota</taxon>
        <taxon>Metazoa</taxon>
        <taxon>Spiralia</taxon>
        <taxon>Lophotrochozoa</taxon>
        <taxon>Mollusca</taxon>
        <taxon>Bivalvia</taxon>
        <taxon>Autobranchia</taxon>
        <taxon>Heteroconchia</taxon>
        <taxon>Euheterodonta</taxon>
        <taxon>Imparidentia</taxon>
        <taxon>Neoheterodontei</taxon>
        <taxon>Myida</taxon>
        <taxon>Myoidea</taxon>
        <taxon>Myidae</taxon>
        <taxon>Mya</taxon>
    </lineage>
</organism>
<dbReference type="Proteomes" id="UP001164746">
    <property type="component" value="Chromosome 7"/>
</dbReference>
<evidence type="ECO:0008006" key="3">
    <source>
        <dbReference type="Google" id="ProtNLM"/>
    </source>
</evidence>
<evidence type="ECO:0000313" key="2">
    <source>
        <dbReference type="Proteomes" id="UP001164746"/>
    </source>
</evidence>
<evidence type="ECO:0000313" key="1">
    <source>
        <dbReference type="EMBL" id="WAR09937.1"/>
    </source>
</evidence>
<proteinExistence type="predicted"/>
<dbReference type="EMBL" id="CP111018">
    <property type="protein sequence ID" value="WAR09937.1"/>
    <property type="molecule type" value="Genomic_DNA"/>
</dbReference>
<accession>A0ABY7EIW2</accession>
<keyword evidence="2" id="KW-1185">Reference proteome</keyword>
<name>A0ABY7EIW2_MYAAR</name>
<gene>
    <name evidence="1" type="ORF">MAR_035013</name>
</gene>